<accession>A0AAW9QSL2</accession>
<name>A0AAW9QSL2_9CHRO</name>
<dbReference type="Proteomes" id="UP001328733">
    <property type="component" value="Unassembled WGS sequence"/>
</dbReference>
<sequence>MARDRYVRPLDRPFRRISRSRFPSIALTAPIFLLPSESGVNGYGIDRAPSRRERRRLEAIAPGECYSS</sequence>
<comment type="caution">
    <text evidence="1">The sequence shown here is derived from an EMBL/GenBank/DDBJ whole genome shotgun (WGS) entry which is preliminary data.</text>
</comment>
<gene>
    <name evidence="1" type="ORF">V0288_05020</name>
</gene>
<evidence type="ECO:0000313" key="2">
    <source>
        <dbReference type="Proteomes" id="UP001328733"/>
    </source>
</evidence>
<reference evidence="1 2" key="1">
    <citation type="submission" date="2024-01" db="EMBL/GenBank/DDBJ databases">
        <title>Genomic insights into the taxonomy and metabolism of the cyanobacterium Pannus brasiliensis CCIBt3594.</title>
        <authorList>
            <person name="Machado M."/>
            <person name="Botero N.B."/>
            <person name="Andreote A.P.D."/>
            <person name="Feitosa A.M.T."/>
            <person name="Popin R."/>
            <person name="Sivonen K."/>
            <person name="Fiore M.F."/>
        </authorList>
    </citation>
    <scope>NUCLEOTIDE SEQUENCE [LARGE SCALE GENOMIC DNA]</scope>
    <source>
        <strain evidence="1 2">CCIBt3594</strain>
    </source>
</reference>
<protein>
    <submittedName>
        <fullName evidence="1">Uncharacterized protein</fullName>
    </submittedName>
</protein>
<proteinExistence type="predicted"/>
<keyword evidence="2" id="KW-1185">Reference proteome</keyword>
<dbReference type="AlphaFoldDB" id="A0AAW9QSL2"/>
<organism evidence="1 2">
    <name type="scientific">Pannus brasiliensis CCIBt3594</name>
    <dbReference type="NCBI Taxonomy" id="1427578"/>
    <lineage>
        <taxon>Bacteria</taxon>
        <taxon>Bacillati</taxon>
        <taxon>Cyanobacteriota</taxon>
        <taxon>Cyanophyceae</taxon>
        <taxon>Oscillatoriophycideae</taxon>
        <taxon>Chroococcales</taxon>
        <taxon>Microcystaceae</taxon>
        <taxon>Pannus</taxon>
    </lineage>
</organism>
<evidence type="ECO:0000313" key="1">
    <source>
        <dbReference type="EMBL" id="MEG3436473.1"/>
    </source>
</evidence>
<dbReference type="RefSeq" id="WP_332863929.1">
    <property type="nucleotide sequence ID" value="NZ_JBAFSM010000006.1"/>
</dbReference>
<dbReference type="EMBL" id="JBAFSM010000006">
    <property type="protein sequence ID" value="MEG3436473.1"/>
    <property type="molecule type" value="Genomic_DNA"/>
</dbReference>